<sequence>HLQKETHVVRLRKTDFIPVILGPRFPRLEAGIEEKEEWCRSMLALFKPWRSKDDLVNENETWTDAFNRTVFLDEHLKIMANIHVENECKDARDSHSAAYHRQR</sequence>
<comment type="caution">
    <text evidence="1">The sequence shown here is derived from an EMBL/GenBank/DDBJ whole genome shotgun (WGS) entry which is preliminary data.</text>
</comment>
<accession>A0AAD7EDN9</accession>
<organism evidence="1 2">
    <name type="scientific">Mycena albidolilacea</name>
    <dbReference type="NCBI Taxonomy" id="1033008"/>
    <lineage>
        <taxon>Eukaryota</taxon>
        <taxon>Fungi</taxon>
        <taxon>Dikarya</taxon>
        <taxon>Basidiomycota</taxon>
        <taxon>Agaricomycotina</taxon>
        <taxon>Agaricomycetes</taxon>
        <taxon>Agaricomycetidae</taxon>
        <taxon>Agaricales</taxon>
        <taxon>Marasmiineae</taxon>
        <taxon>Mycenaceae</taxon>
        <taxon>Mycena</taxon>
    </lineage>
</organism>
<evidence type="ECO:0000313" key="1">
    <source>
        <dbReference type="EMBL" id="KAJ7314535.1"/>
    </source>
</evidence>
<keyword evidence="2" id="KW-1185">Reference proteome</keyword>
<dbReference type="EMBL" id="JARIHO010000066">
    <property type="protein sequence ID" value="KAJ7314535.1"/>
    <property type="molecule type" value="Genomic_DNA"/>
</dbReference>
<reference evidence="1" key="1">
    <citation type="submission" date="2023-03" db="EMBL/GenBank/DDBJ databases">
        <title>Massive genome expansion in bonnet fungi (Mycena s.s.) driven by repeated elements and novel gene families across ecological guilds.</title>
        <authorList>
            <consortium name="Lawrence Berkeley National Laboratory"/>
            <person name="Harder C.B."/>
            <person name="Miyauchi S."/>
            <person name="Viragh M."/>
            <person name="Kuo A."/>
            <person name="Thoen E."/>
            <person name="Andreopoulos B."/>
            <person name="Lu D."/>
            <person name="Skrede I."/>
            <person name="Drula E."/>
            <person name="Henrissat B."/>
            <person name="Morin E."/>
            <person name="Kohler A."/>
            <person name="Barry K."/>
            <person name="LaButti K."/>
            <person name="Morin E."/>
            <person name="Salamov A."/>
            <person name="Lipzen A."/>
            <person name="Mereny Z."/>
            <person name="Hegedus B."/>
            <person name="Baldrian P."/>
            <person name="Stursova M."/>
            <person name="Weitz H."/>
            <person name="Taylor A."/>
            <person name="Grigoriev I.V."/>
            <person name="Nagy L.G."/>
            <person name="Martin F."/>
            <person name="Kauserud H."/>
        </authorList>
    </citation>
    <scope>NUCLEOTIDE SEQUENCE</scope>
    <source>
        <strain evidence="1">CBHHK002</strain>
    </source>
</reference>
<name>A0AAD7EDN9_9AGAR</name>
<protein>
    <submittedName>
        <fullName evidence="1">Uncharacterized protein</fullName>
    </submittedName>
</protein>
<dbReference type="Proteomes" id="UP001218218">
    <property type="component" value="Unassembled WGS sequence"/>
</dbReference>
<feature type="non-terminal residue" evidence="1">
    <location>
        <position position="1"/>
    </location>
</feature>
<gene>
    <name evidence="1" type="ORF">DFH08DRAFT_716354</name>
</gene>
<proteinExistence type="predicted"/>
<evidence type="ECO:0000313" key="2">
    <source>
        <dbReference type="Proteomes" id="UP001218218"/>
    </source>
</evidence>
<dbReference type="AlphaFoldDB" id="A0AAD7EDN9"/>